<dbReference type="PANTHER" id="PTHR37984">
    <property type="entry name" value="PROTEIN CBG26694"/>
    <property type="match status" value="1"/>
</dbReference>
<dbReference type="InterPro" id="IPR043128">
    <property type="entry name" value="Rev_trsase/Diguanyl_cyclase"/>
</dbReference>
<evidence type="ECO:0000313" key="4">
    <source>
        <dbReference type="Proteomes" id="UP001558713"/>
    </source>
</evidence>
<dbReference type="EMBL" id="JBANAX010000155">
    <property type="protein sequence ID" value="KAL1220368.1"/>
    <property type="molecule type" value="Genomic_DNA"/>
</dbReference>
<reference evidence="3 4" key="1">
    <citation type="submission" date="2024-04" db="EMBL/GenBank/DDBJ databases">
        <title>Genome assembly C_amara_ONT_v2.</title>
        <authorList>
            <person name="Yant L."/>
            <person name="Moore C."/>
            <person name="Slenker M."/>
        </authorList>
    </citation>
    <scope>NUCLEOTIDE SEQUENCE [LARGE SCALE GENOMIC DNA]</scope>
    <source>
        <tissue evidence="3">Leaf</tissue>
    </source>
</reference>
<keyword evidence="1" id="KW-0511">Multifunctional enzyme</keyword>
<name>A0ABD1BT81_CARAN</name>
<gene>
    <name evidence="3" type="ORF">V5N11_005993</name>
</gene>
<protein>
    <submittedName>
        <fullName evidence="3">Mitochondrial protein</fullName>
    </submittedName>
</protein>
<proteinExistence type="predicted"/>
<dbReference type="PROSITE" id="PS50878">
    <property type="entry name" value="RT_POL"/>
    <property type="match status" value="1"/>
</dbReference>
<dbReference type="GO" id="GO:0003824">
    <property type="term" value="F:catalytic activity"/>
    <property type="evidence" value="ECO:0007669"/>
    <property type="project" value="UniProtKB-KW"/>
</dbReference>
<sequence length="502" mass="57699">MEFNLNGLKHVLRGASEKNSKIITWSSLNKIMLQEPQIMIFNIREISERCVEEAEWEPQALFSHISATGAELSNDHNLKSLLEAFNYLFKETNDLPPFREGFNHKIPLEVGSNPVNLRPYRYSSLQKDIIDNTIKDMVSQGLIQHSSSPYAFPVVLVKKKDGSWRLCVDYRGLNKQTIKDKYPIPLLEDLLDKLGGAKYFSKLDLRAGFHQLRMSPEDVYKTAFKTHSVHYEYLVMSFGLTNAPCTFQSLMNHVFQDVLRRFVLVFFDDILVYSVDWKAHLQHLADVFRILQQQQLYLKLSKCTFGATIIEYLGHFISAEGVSTDPSKVEVINKWPTPTSQKQLRSFLGLANYYRHFIRGYSVVACPLTNLLKKDEFRWCQEATYAFTKLKTTLSSTPVLALPNFDKQFIVETDASNVGIGAVLMQDNHPICFISRALGPKHQALSVYEKELLALVHAVQTWNAYLAHRPVMIKTDQKSIKFLTEQKLTTPFMHMWLSKLMG</sequence>
<dbReference type="AlphaFoldDB" id="A0ABD1BT81"/>
<keyword evidence="4" id="KW-1185">Reference proteome</keyword>
<dbReference type="Proteomes" id="UP001558713">
    <property type="component" value="Unassembled WGS sequence"/>
</dbReference>
<dbReference type="Gene3D" id="3.30.70.270">
    <property type="match status" value="2"/>
</dbReference>
<evidence type="ECO:0000256" key="1">
    <source>
        <dbReference type="ARBA" id="ARBA00023268"/>
    </source>
</evidence>
<organism evidence="3 4">
    <name type="scientific">Cardamine amara subsp. amara</name>
    <dbReference type="NCBI Taxonomy" id="228776"/>
    <lineage>
        <taxon>Eukaryota</taxon>
        <taxon>Viridiplantae</taxon>
        <taxon>Streptophyta</taxon>
        <taxon>Embryophyta</taxon>
        <taxon>Tracheophyta</taxon>
        <taxon>Spermatophyta</taxon>
        <taxon>Magnoliopsida</taxon>
        <taxon>eudicotyledons</taxon>
        <taxon>Gunneridae</taxon>
        <taxon>Pentapetalae</taxon>
        <taxon>rosids</taxon>
        <taxon>malvids</taxon>
        <taxon>Brassicales</taxon>
        <taxon>Brassicaceae</taxon>
        <taxon>Cardamineae</taxon>
        <taxon>Cardamine</taxon>
    </lineage>
</organism>
<dbReference type="FunFam" id="3.30.70.270:FF:000020">
    <property type="entry name" value="Transposon Tf2-6 polyprotein-like Protein"/>
    <property type="match status" value="1"/>
</dbReference>
<dbReference type="CDD" id="cd01647">
    <property type="entry name" value="RT_LTR"/>
    <property type="match status" value="1"/>
</dbReference>
<dbReference type="InterPro" id="IPR043502">
    <property type="entry name" value="DNA/RNA_pol_sf"/>
</dbReference>
<dbReference type="Pfam" id="PF00078">
    <property type="entry name" value="RVT_1"/>
    <property type="match status" value="1"/>
</dbReference>
<dbReference type="Pfam" id="PF17919">
    <property type="entry name" value="RT_RNaseH_2"/>
    <property type="match status" value="1"/>
</dbReference>
<dbReference type="Gene3D" id="3.10.10.10">
    <property type="entry name" value="HIV Type 1 Reverse Transcriptase, subunit A, domain 1"/>
    <property type="match status" value="1"/>
</dbReference>
<dbReference type="CDD" id="cd09274">
    <property type="entry name" value="RNase_HI_RT_Ty3"/>
    <property type="match status" value="1"/>
</dbReference>
<evidence type="ECO:0000313" key="3">
    <source>
        <dbReference type="EMBL" id="KAL1220368.1"/>
    </source>
</evidence>
<dbReference type="InterPro" id="IPR000477">
    <property type="entry name" value="RT_dom"/>
</dbReference>
<dbReference type="PANTHER" id="PTHR37984:SF5">
    <property type="entry name" value="PROTEIN NYNRIN-LIKE"/>
    <property type="match status" value="1"/>
</dbReference>
<comment type="caution">
    <text evidence="3">The sequence shown here is derived from an EMBL/GenBank/DDBJ whole genome shotgun (WGS) entry which is preliminary data.</text>
</comment>
<dbReference type="InterPro" id="IPR041577">
    <property type="entry name" value="RT_RNaseH_2"/>
</dbReference>
<feature type="domain" description="Reverse transcriptase" evidence="2">
    <location>
        <begin position="138"/>
        <end position="317"/>
    </location>
</feature>
<dbReference type="InterPro" id="IPR050951">
    <property type="entry name" value="Retrovirus_Pol_polyprotein"/>
</dbReference>
<accession>A0ABD1BT81</accession>
<dbReference type="SUPFAM" id="SSF56672">
    <property type="entry name" value="DNA/RNA polymerases"/>
    <property type="match status" value="1"/>
</dbReference>
<evidence type="ECO:0000259" key="2">
    <source>
        <dbReference type="PROSITE" id="PS50878"/>
    </source>
</evidence>